<evidence type="ECO:0000313" key="2">
    <source>
        <dbReference type="EMBL" id="KAG0574494.1"/>
    </source>
</evidence>
<organism evidence="2 3">
    <name type="scientific">Ceratodon purpureus</name>
    <name type="common">Fire moss</name>
    <name type="synonym">Dicranum purpureum</name>
    <dbReference type="NCBI Taxonomy" id="3225"/>
    <lineage>
        <taxon>Eukaryota</taxon>
        <taxon>Viridiplantae</taxon>
        <taxon>Streptophyta</taxon>
        <taxon>Embryophyta</taxon>
        <taxon>Bryophyta</taxon>
        <taxon>Bryophytina</taxon>
        <taxon>Bryopsida</taxon>
        <taxon>Dicranidae</taxon>
        <taxon>Pseudoditrichales</taxon>
        <taxon>Ditrichaceae</taxon>
        <taxon>Ceratodon</taxon>
    </lineage>
</organism>
<feature type="chain" id="PRO_5035854184" description="Secreted protein" evidence="1">
    <location>
        <begin position="19"/>
        <end position="53"/>
    </location>
</feature>
<evidence type="ECO:0008006" key="4">
    <source>
        <dbReference type="Google" id="ProtNLM"/>
    </source>
</evidence>
<accession>A0A8T0HU52</accession>
<feature type="signal peptide" evidence="1">
    <location>
        <begin position="1"/>
        <end position="18"/>
    </location>
</feature>
<sequence length="53" mass="6001">MHVFFGVDLVCCVFVTVAVDNNCDEHVGLTEERASYNAVRFHFQCVLQTVSIH</sequence>
<reference evidence="2" key="1">
    <citation type="submission" date="2020-06" db="EMBL/GenBank/DDBJ databases">
        <title>WGS assembly of Ceratodon purpureus strain R40.</title>
        <authorList>
            <person name="Carey S.B."/>
            <person name="Jenkins J."/>
            <person name="Shu S."/>
            <person name="Lovell J.T."/>
            <person name="Sreedasyam A."/>
            <person name="Maumus F."/>
            <person name="Tiley G.P."/>
            <person name="Fernandez-Pozo N."/>
            <person name="Barry K."/>
            <person name="Chen C."/>
            <person name="Wang M."/>
            <person name="Lipzen A."/>
            <person name="Daum C."/>
            <person name="Saski C.A."/>
            <person name="Payton A.C."/>
            <person name="Mcbreen J.C."/>
            <person name="Conrad R.E."/>
            <person name="Kollar L.M."/>
            <person name="Olsson S."/>
            <person name="Huttunen S."/>
            <person name="Landis J.B."/>
            <person name="Wickett N.J."/>
            <person name="Johnson M.G."/>
            <person name="Rensing S.A."/>
            <person name="Grimwood J."/>
            <person name="Schmutz J."/>
            <person name="Mcdaniel S.F."/>
        </authorList>
    </citation>
    <scope>NUCLEOTIDE SEQUENCE</scope>
    <source>
        <strain evidence="2">R40</strain>
    </source>
</reference>
<evidence type="ECO:0000313" key="3">
    <source>
        <dbReference type="Proteomes" id="UP000822688"/>
    </source>
</evidence>
<dbReference type="EMBL" id="CM026426">
    <property type="protein sequence ID" value="KAG0574494.1"/>
    <property type="molecule type" value="Genomic_DNA"/>
</dbReference>
<name>A0A8T0HU52_CERPU</name>
<keyword evidence="3" id="KW-1185">Reference proteome</keyword>
<evidence type="ECO:0000256" key="1">
    <source>
        <dbReference type="SAM" id="SignalP"/>
    </source>
</evidence>
<gene>
    <name evidence="2" type="ORF">KC19_VG266000</name>
</gene>
<proteinExistence type="predicted"/>
<dbReference type="AlphaFoldDB" id="A0A8T0HU52"/>
<keyword evidence="1" id="KW-0732">Signal</keyword>
<dbReference type="Proteomes" id="UP000822688">
    <property type="component" value="Chromosome V"/>
</dbReference>
<comment type="caution">
    <text evidence="2">The sequence shown here is derived from an EMBL/GenBank/DDBJ whole genome shotgun (WGS) entry which is preliminary data.</text>
</comment>
<protein>
    <recommendedName>
        <fullName evidence="4">Secreted protein</fullName>
    </recommendedName>
</protein>